<evidence type="ECO:0000256" key="12">
    <source>
        <dbReference type="ARBA" id="ARBA00023136"/>
    </source>
</evidence>
<feature type="domain" description="VWFA" evidence="19">
    <location>
        <begin position="321"/>
        <end position="503"/>
    </location>
</feature>
<dbReference type="PANTHER" id="PTHR10166:SF63">
    <property type="entry name" value="STRAIGHTJACKET, ISOFORM C"/>
    <property type="match status" value="1"/>
</dbReference>
<dbReference type="SMART" id="SM00327">
    <property type="entry name" value="VWA"/>
    <property type="match status" value="1"/>
</dbReference>
<evidence type="ECO:0000256" key="11">
    <source>
        <dbReference type="ARBA" id="ARBA00023065"/>
    </source>
</evidence>
<evidence type="ECO:0000256" key="7">
    <source>
        <dbReference type="ARBA" id="ARBA00022729"/>
    </source>
</evidence>
<protein>
    <recommendedName>
        <fullName evidence="19">VWFA domain-containing protein</fullName>
    </recommendedName>
</protein>
<dbReference type="InterPro" id="IPR036465">
    <property type="entry name" value="vWFA_dom_sf"/>
</dbReference>
<dbReference type="GO" id="GO:0034702">
    <property type="term" value="C:monoatomic ion channel complex"/>
    <property type="evidence" value="ECO:0007669"/>
    <property type="project" value="UniProtKB-KW"/>
</dbReference>
<feature type="transmembrane region" description="Helical" evidence="17">
    <location>
        <begin position="1266"/>
        <end position="1285"/>
    </location>
</feature>
<dbReference type="Proteomes" id="UP001566132">
    <property type="component" value="Unassembled WGS sequence"/>
</dbReference>
<keyword evidence="15" id="KW-0407">Ion channel</keyword>
<evidence type="ECO:0000256" key="5">
    <source>
        <dbReference type="ARBA" id="ARBA00022692"/>
    </source>
</evidence>
<accession>A0ABD1ER53</accession>
<dbReference type="EMBL" id="JBDJPC010000005">
    <property type="protein sequence ID" value="KAL1501255.1"/>
    <property type="molecule type" value="Genomic_DNA"/>
</dbReference>
<dbReference type="Pfam" id="PF08399">
    <property type="entry name" value="VWA_N"/>
    <property type="match status" value="1"/>
</dbReference>
<dbReference type="InterPro" id="IPR002035">
    <property type="entry name" value="VWF_A"/>
</dbReference>
<keyword evidence="14" id="KW-0325">Glycoprotein</keyword>
<keyword evidence="13" id="KW-1015">Disulfide bond</keyword>
<evidence type="ECO:0000256" key="10">
    <source>
        <dbReference type="ARBA" id="ARBA00022989"/>
    </source>
</evidence>
<gene>
    <name evidence="20" type="ORF">ABEB36_006611</name>
</gene>
<sequence>MQFKYVVISIVFWCVSMVHSQNDSRDTKQHPDLSKIVQSWANKLSGELWHFGEMVTRKERVKNSFNDATLVIEDGEALLADIHEGISKMMGEKVEAVQRIMDIAEQAAQAQKEEDIDFDFQFFNAKNLNNSAPNASRSDVSSANNLEQALTKKDIKYEEESSDYSRVPGMEPALEIYQRDEASSDNRDVFIETDIEITEEDLEHPQASQTHQPVDRSRLPLYRNRHFYNIPVNTNYSAVHVPSNVYERSKEVIAGIKWSEELDKTFRNNYKQDPTLSWQYFGSSTGFMRQFPAMNWSQEPIDLFDCRTRSWYIEAASSPKDVVILVDRSGSMTGMRREIARHVVHNILDTLGNNDYVNIYTFSNTTDPLIDCFNGKLVQANLANIRTLKESMSNFKTEQIANFTQALTTAFELLADYRELKFGANCNQAIMLVTDGSQDNYKDVFEKYNWDNLPIVTVRLFTYLVGREVSDPRDVKWMACANQGYYVHLSTYAEVREEVLHYIPVMARPMVLNANHKPNPAWSPVYADVTDPKLTNWLWVNRQRNTQRERYMIFSQFKGMLSPAQIDKKFVHQQKLKQDHYGETQTYHLMTSVSLPVYDKKPRQERVANLLGVAGTDVPIEYIQKLMLPYRLGVNGYGFIVTNNGYILTHPDLRPVFQGILKPAYNRVDIMEVEIMDDGSDPRRFSDEIKELRYKILMQKTGNITMKIKSHYDDMKRILVGKRFYYYRGINGTPFSLVIALPHRYGFYRALHPVENDIHRIRSNDKNENTFVQFFTGNWTIHPDWLYCRYLDDKRYFETVEEEFLHFLKKMEGPGWKWTKECDRKLTSKVVADAKITLWFNENITTTKSEKDEGPQLIKDYGIVVAFMSTHSGLTRWQNFPQNIDDSIHQSHFRRIHNRAIDEVWYKKAVEHSYLDSGVYVYSVPHEIGNASNTLITVSTGVFKEDGNRKAPVAVVGYQLYHTALYNIFRKTTTNCGDMQKACKKTCDSRELHCLMLDDNGYVIVSDNVQDTGYFFGKLRPDVMSQLIDEGIYKTHRMFDYQGLCPERQDFGNAGSKLLSPYVYFTAIVEWLYATINFFAEAATGNLYYDPASYQQDDDQFEDTTLDENEQYQQVVSDSDDQKEDDNGEQEHVSEKSFDETATIPKTKPEPCDNQFHLYSLVHYSARDEASSGYNKTMGNCSRPFIVQRVRYTNMILVVINNLCQEQYIKWPQSPDPEQIEYNTSLSCFMNQEHLPRRLYMSCINRTANESEIKLCGLGTNISPKYVVPFLIGFYSFIYYVVRYVD</sequence>
<keyword evidence="8" id="KW-0106">Calcium</keyword>
<dbReference type="CDD" id="cd18774">
    <property type="entry name" value="PDC2_HK_sensor"/>
    <property type="match status" value="1"/>
</dbReference>
<feature type="compositionally biased region" description="Basic and acidic residues" evidence="16">
    <location>
        <begin position="1129"/>
        <end position="1139"/>
    </location>
</feature>
<proteinExistence type="predicted"/>
<evidence type="ECO:0000256" key="2">
    <source>
        <dbReference type="ARBA" id="ARBA00022448"/>
    </source>
</evidence>
<evidence type="ECO:0000256" key="15">
    <source>
        <dbReference type="ARBA" id="ARBA00023303"/>
    </source>
</evidence>
<dbReference type="Pfam" id="PF00092">
    <property type="entry name" value="VWA"/>
    <property type="match status" value="1"/>
</dbReference>
<keyword evidence="10 17" id="KW-1133">Transmembrane helix</keyword>
<evidence type="ECO:0000256" key="17">
    <source>
        <dbReference type="SAM" id="Phobius"/>
    </source>
</evidence>
<feature type="compositionally biased region" description="Acidic residues" evidence="16">
    <location>
        <begin position="1118"/>
        <end position="1128"/>
    </location>
</feature>
<dbReference type="GO" id="GO:0005262">
    <property type="term" value="F:calcium channel activity"/>
    <property type="evidence" value="ECO:0007669"/>
    <property type="project" value="UniProtKB-KW"/>
</dbReference>
<keyword evidence="21" id="KW-1185">Reference proteome</keyword>
<evidence type="ECO:0000256" key="14">
    <source>
        <dbReference type="ARBA" id="ARBA00023180"/>
    </source>
</evidence>
<evidence type="ECO:0000256" key="8">
    <source>
        <dbReference type="ARBA" id="ARBA00022837"/>
    </source>
</evidence>
<reference evidence="20 21" key="1">
    <citation type="submission" date="2024-05" db="EMBL/GenBank/DDBJ databases">
        <title>Genetic variation in Jamaican populations of the coffee berry borer (Hypothenemus hampei).</title>
        <authorList>
            <person name="Errbii M."/>
            <person name="Myrie A."/>
        </authorList>
    </citation>
    <scope>NUCLEOTIDE SEQUENCE [LARGE SCALE GENOMIC DNA]</scope>
    <source>
        <strain evidence="20">JA-Hopewell-2020-01-JO</strain>
        <tissue evidence="20">Whole body</tissue>
    </source>
</reference>
<feature type="chain" id="PRO_5044790735" description="VWFA domain-containing protein" evidence="18">
    <location>
        <begin position="21"/>
        <end position="1286"/>
    </location>
</feature>
<keyword evidence="11" id="KW-0406">Ion transport</keyword>
<dbReference type="PANTHER" id="PTHR10166">
    <property type="entry name" value="VOLTAGE-DEPENDENT CALCIUM CHANNEL SUBUNIT ALPHA-2/DELTA-RELATED"/>
    <property type="match status" value="1"/>
</dbReference>
<keyword evidence="4" id="KW-0107">Calcium channel</keyword>
<keyword evidence="12 17" id="KW-0472">Membrane</keyword>
<dbReference type="Gene3D" id="3.30.450.20">
    <property type="entry name" value="PAS domain"/>
    <property type="match status" value="1"/>
</dbReference>
<evidence type="ECO:0000256" key="13">
    <source>
        <dbReference type="ARBA" id="ARBA00023157"/>
    </source>
</evidence>
<keyword evidence="6" id="KW-0479">Metal-binding</keyword>
<evidence type="ECO:0000256" key="4">
    <source>
        <dbReference type="ARBA" id="ARBA00022673"/>
    </source>
</evidence>
<keyword evidence="7 18" id="KW-0732">Signal</keyword>
<dbReference type="PROSITE" id="PS50234">
    <property type="entry name" value="VWFA"/>
    <property type="match status" value="1"/>
</dbReference>
<organism evidence="20 21">
    <name type="scientific">Hypothenemus hampei</name>
    <name type="common">Coffee berry borer</name>
    <dbReference type="NCBI Taxonomy" id="57062"/>
    <lineage>
        <taxon>Eukaryota</taxon>
        <taxon>Metazoa</taxon>
        <taxon>Ecdysozoa</taxon>
        <taxon>Arthropoda</taxon>
        <taxon>Hexapoda</taxon>
        <taxon>Insecta</taxon>
        <taxon>Pterygota</taxon>
        <taxon>Neoptera</taxon>
        <taxon>Endopterygota</taxon>
        <taxon>Coleoptera</taxon>
        <taxon>Polyphaga</taxon>
        <taxon>Cucujiformia</taxon>
        <taxon>Curculionidae</taxon>
        <taxon>Scolytinae</taxon>
        <taxon>Hypothenemus</taxon>
    </lineage>
</organism>
<evidence type="ECO:0000259" key="19">
    <source>
        <dbReference type="PROSITE" id="PS50234"/>
    </source>
</evidence>
<evidence type="ECO:0000256" key="18">
    <source>
        <dbReference type="SAM" id="SignalP"/>
    </source>
</evidence>
<dbReference type="GO" id="GO:0046872">
    <property type="term" value="F:metal ion binding"/>
    <property type="evidence" value="ECO:0007669"/>
    <property type="project" value="UniProtKB-KW"/>
</dbReference>
<evidence type="ECO:0000256" key="1">
    <source>
        <dbReference type="ARBA" id="ARBA00004479"/>
    </source>
</evidence>
<comment type="caution">
    <text evidence="20">The sequence shown here is derived from an EMBL/GenBank/DDBJ whole genome shotgun (WGS) entry which is preliminary data.</text>
</comment>
<dbReference type="Gene3D" id="3.40.50.410">
    <property type="entry name" value="von Willebrand factor, type A domain"/>
    <property type="match status" value="1"/>
</dbReference>
<dbReference type="InterPro" id="IPR013608">
    <property type="entry name" value="VWA_N"/>
</dbReference>
<evidence type="ECO:0000256" key="9">
    <source>
        <dbReference type="ARBA" id="ARBA00022882"/>
    </source>
</evidence>
<evidence type="ECO:0000256" key="6">
    <source>
        <dbReference type="ARBA" id="ARBA00022723"/>
    </source>
</evidence>
<keyword evidence="9" id="KW-0851">Voltage-gated channel</keyword>
<evidence type="ECO:0000256" key="3">
    <source>
        <dbReference type="ARBA" id="ARBA00022568"/>
    </source>
</evidence>
<dbReference type="FunFam" id="3.40.50.410:FF:000095">
    <property type="entry name" value="Dihydropyridine-sensitive l-type calcium channel"/>
    <property type="match status" value="1"/>
</dbReference>
<name>A0ABD1ER53_HYPHA</name>
<keyword evidence="2" id="KW-0813">Transport</keyword>
<dbReference type="CDD" id="cd01463">
    <property type="entry name" value="vWA_VGCC_like"/>
    <property type="match status" value="1"/>
</dbReference>
<dbReference type="SUPFAM" id="SSF53300">
    <property type="entry name" value="vWA-like"/>
    <property type="match status" value="1"/>
</dbReference>
<evidence type="ECO:0000313" key="20">
    <source>
        <dbReference type="EMBL" id="KAL1501255.1"/>
    </source>
</evidence>
<feature type="signal peptide" evidence="18">
    <location>
        <begin position="1"/>
        <end position="20"/>
    </location>
</feature>
<evidence type="ECO:0000256" key="16">
    <source>
        <dbReference type="SAM" id="MobiDB-lite"/>
    </source>
</evidence>
<evidence type="ECO:0000313" key="21">
    <source>
        <dbReference type="Proteomes" id="UP001566132"/>
    </source>
</evidence>
<dbReference type="InterPro" id="IPR051173">
    <property type="entry name" value="Ca_channel_alpha-2/delta"/>
</dbReference>
<dbReference type="FunFam" id="3.30.450.20:FF:000057">
    <property type="entry name" value="Voltage-dependent calcium channel subunit alpha-2/delta-4"/>
    <property type="match status" value="1"/>
</dbReference>
<comment type="subcellular location">
    <subcellularLocation>
        <location evidence="1">Membrane</location>
        <topology evidence="1">Single-pass type I membrane protein</topology>
    </subcellularLocation>
</comment>
<feature type="region of interest" description="Disordered" evidence="16">
    <location>
        <begin position="1113"/>
        <end position="1146"/>
    </location>
</feature>
<keyword evidence="5 17" id="KW-0812">Transmembrane</keyword>
<dbReference type="InterPro" id="IPR013680">
    <property type="entry name" value="VDCC_a2/dsu"/>
</dbReference>
<keyword evidence="3" id="KW-0109">Calcium transport</keyword>
<dbReference type="Pfam" id="PF08473">
    <property type="entry name" value="VGCC_alpha2"/>
    <property type="match status" value="1"/>
</dbReference>